<reference evidence="1 2" key="1">
    <citation type="submission" date="2020-06" db="EMBL/GenBank/DDBJ databases">
        <title>Sulfitobacter algicola sp. nov., isolated from green algae.</title>
        <authorList>
            <person name="Wang C."/>
        </authorList>
    </citation>
    <scope>NUCLEOTIDE SEQUENCE [LARGE SCALE GENOMIC DNA]</scope>
    <source>
        <strain evidence="1 2">1151</strain>
    </source>
</reference>
<protein>
    <submittedName>
        <fullName evidence="1">Uncharacterized protein</fullName>
    </submittedName>
</protein>
<comment type="caution">
    <text evidence="1">The sequence shown here is derived from an EMBL/GenBank/DDBJ whole genome shotgun (WGS) entry which is preliminary data.</text>
</comment>
<dbReference type="RefSeq" id="WP_174140096.1">
    <property type="nucleotide sequence ID" value="NZ_JABUFE010000025.1"/>
</dbReference>
<name>A0ABX2IX12_9RHOB</name>
<dbReference type="Proteomes" id="UP000777935">
    <property type="component" value="Unassembled WGS sequence"/>
</dbReference>
<evidence type="ECO:0000313" key="2">
    <source>
        <dbReference type="Proteomes" id="UP000777935"/>
    </source>
</evidence>
<accession>A0ABX2IX12</accession>
<gene>
    <name evidence="1" type="ORF">HRQ87_19375</name>
</gene>
<dbReference type="EMBL" id="JABUFE010000025">
    <property type="protein sequence ID" value="NSX56945.1"/>
    <property type="molecule type" value="Genomic_DNA"/>
</dbReference>
<evidence type="ECO:0000313" key="1">
    <source>
        <dbReference type="EMBL" id="NSX56945.1"/>
    </source>
</evidence>
<sequence length="208" mass="22930">MIVDVEGEMRRYLPVTDDVLDESLGLVYLLQVSSLQWGECFLEAAYNAAIQAPQNDEDLARHALLDVARSYNSVFHSYFDLTKNETIDLAQADDATKAEAVLIRGKTTAIGHIAYDVGFQTAAIFRETGKWDYTTRPETMSAIILDVVSRVDNQIENLSNSDLEKISSFLEQEWSTILASGPAMGAFILASTEGNDADVAQVICPSLR</sequence>
<organism evidence="1 2">
    <name type="scientific">Parasulfitobacter algicola</name>
    <dbReference type="NCBI Taxonomy" id="2614809"/>
    <lineage>
        <taxon>Bacteria</taxon>
        <taxon>Pseudomonadati</taxon>
        <taxon>Pseudomonadota</taxon>
        <taxon>Alphaproteobacteria</taxon>
        <taxon>Rhodobacterales</taxon>
        <taxon>Roseobacteraceae</taxon>
        <taxon>Parasulfitobacter</taxon>
    </lineage>
</organism>
<keyword evidence="2" id="KW-1185">Reference proteome</keyword>
<proteinExistence type="predicted"/>